<dbReference type="Gene3D" id="3.90.1300.10">
    <property type="entry name" value="Amidase signature (AS) domain"/>
    <property type="match status" value="1"/>
</dbReference>
<name>A0A370WZ62_9GAMM</name>
<dbReference type="EC" id="3.5.1.4" evidence="3"/>
<accession>A0A370WZ62</accession>
<keyword evidence="3" id="KW-0378">Hydrolase</keyword>
<keyword evidence="1" id="KW-0732">Signal</keyword>
<sequence length="538" mass="56564">MFRPSLLCAALALAALPSASLLAQDHDDVTWQSVTQLQQHMDAGKLTSKALVRDDITRIHHIDQSGPTLRSVLELNPDATKIAIALDAKRTASHGPLYGIPVLLKDNIDTGDRMMTTAGSLALLGAPAPDDAAVVARLRKAGAVILGKTNLSEWADFRSSHASSGWTGRGGQTRNPYALDRNPCGSSSGSAVAVAAGLVPVALGTETDGSIICPASMNGIVGIKPTLGLVSRTGIIPISHNQDTAGPMARTVTDAAILLTAMAGSDPHDPATVDADKHATDYTHFLDPNGLRGKRIGVVRQLAGNEPNADRVLDEAIAVMKAQGAIIVDPVTLPHLAELGDPEMTVMLYDFKHDLNAYLANRTGLQVKTLADLIAFDNKEATREMPWFGQDLFEQAQAKGPLTDKAYTDALTKAKQLSGPQGIDAALQANHLDALLSPSWGPAYMTDLVLGDHVVSGNPTIGGASQPAAVAGYPSLTVPAGWAHGLPVGIVFFGAKWSEPTLISIAYGFEQHTHAWHAPKFLATVDSNAYAPVPAQSH</sequence>
<organism evidence="3 4">
    <name type="scientific">Dyella monticola</name>
    <dbReference type="NCBI Taxonomy" id="1927958"/>
    <lineage>
        <taxon>Bacteria</taxon>
        <taxon>Pseudomonadati</taxon>
        <taxon>Pseudomonadota</taxon>
        <taxon>Gammaproteobacteria</taxon>
        <taxon>Lysobacterales</taxon>
        <taxon>Rhodanobacteraceae</taxon>
        <taxon>Dyella</taxon>
    </lineage>
</organism>
<gene>
    <name evidence="3" type="ORF">DWU98_12085</name>
</gene>
<protein>
    <submittedName>
        <fullName evidence="3">Amidase</fullName>
        <ecNumber evidence="3">3.5.1.4</ecNumber>
    </submittedName>
</protein>
<dbReference type="PANTHER" id="PTHR42678:SF34">
    <property type="entry name" value="OS04G0183300 PROTEIN"/>
    <property type="match status" value="1"/>
</dbReference>
<dbReference type="AlphaFoldDB" id="A0A370WZ62"/>
<keyword evidence="4" id="KW-1185">Reference proteome</keyword>
<dbReference type="RefSeq" id="WP_115495821.1">
    <property type="nucleotide sequence ID" value="NZ_QRBE01000006.1"/>
</dbReference>
<dbReference type="Proteomes" id="UP000254258">
    <property type="component" value="Unassembled WGS sequence"/>
</dbReference>
<evidence type="ECO:0000256" key="1">
    <source>
        <dbReference type="SAM" id="SignalP"/>
    </source>
</evidence>
<dbReference type="InterPro" id="IPR036928">
    <property type="entry name" value="AS_sf"/>
</dbReference>
<evidence type="ECO:0000313" key="3">
    <source>
        <dbReference type="EMBL" id="RDS81265.1"/>
    </source>
</evidence>
<dbReference type="EMBL" id="QRBE01000006">
    <property type="protein sequence ID" value="RDS81265.1"/>
    <property type="molecule type" value="Genomic_DNA"/>
</dbReference>
<dbReference type="SUPFAM" id="SSF75304">
    <property type="entry name" value="Amidase signature (AS) enzymes"/>
    <property type="match status" value="1"/>
</dbReference>
<dbReference type="GO" id="GO:0004040">
    <property type="term" value="F:amidase activity"/>
    <property type="evidence" value="ECO:0007669"/>
    <property type="project" value="UniProtKB-EC"/>
</dbReference>
<reference evidence="3 4" key="1">
    <citation type="submission" date="2018-07" db="EMBL/GenBank/DDBJ databases">
        <title>Dyella monticola sp. nov. and Dyella psychrodurans sp. nov. isolated from monsoon evergreen broad-leaved forest soil of Dinghu Mountain, China.</title>
        <authorList>
            <person name="Gao Z."/>
            <person name="Qiu L."/>
        </authorList>
    </citation>
    <scope>NUCLEOTIDE SEQUENCE [LARGE SCALE GENOMIC DNA]</scope>
    <source>
        <strain evidence="3 4">4G-K06</strain>
    </source>
</reference>
<proteinExistence type="predicted"/>
<dbReference type="InterPro" id="IPR023631">
    <property type="entry name" value="Amidase_dom"/>
</dbReference>
<feature type="signal peptide" evidence="1">
    <location>
        <begin position="1"/>
        <end position="23"/>
    </location>
</feature>
<dbReference type="NCBIfam" id="NF006006">
    <property type="entry name" value="PRK08137.1"/>
    <property type="match status" value="1"/>
</dbReference>
<comment type="caution">
    <text evidence="3">The sequence shown here is derived from an EMBL/GenBank/DDBJ whole genome shotgun (WGS) entry which is preliminary data.</text>
</comment>
<feature type="chain" id="PRO_5016571894" evidence="1">
    <location>
        <begin position="24"/>
        <end position="538"/>
    </location>
</feature>
<dbReference type="Pfam" id="PF01425">
    <property type="entry name" value="Amidase"/>
    <property type="match status" value="1"/>
</dbReference>
<feature type="domain" description="Amidase" evidence="2">
    <location>
        <begin position="59"/>
        <end position="502"/>
    </location>
</feature>
<dbReference type="OrthoDB" id="8872210at2"/>
<dbReference type="PANTHER" id="PTHR42678">
    <property type="entry name" value="AMIDASE"/>
    <property type="match status" value="1"/>
</dbReference>
<evidence type="ECO:0000313" key="4">
    <source>
        <dbReference type="Proteomes" id="UP000254258"/>
    </source>
</evidence>
<evidence type="ECO:0000259" key="2">
    <source>
        <dbReference type="Pfam" id="PF01425"/>
    </source>
</evidence>